<keyword evidence="3" id="KW-0810">Translation regulation</keyword>
<dbReference type="AlphaFoldDB" id="A0A2T6ZDU6"/>
<feature type="compositionally biased region" description="Polar residues" evidence="7">
    <location>
        <begin position="331"/>
        <end position="341"/>
    </location>
</feature>
<gene>
    <name evidence="8" type="ORF">B9Z19DRAFT_1068790</name>
</gene>
<protein>
    <recommendedName>
        <fullName evidence="10">Translation initiation factor eIF 4e-like domain-containing protein</fullName>
    </recommendedName>
</protein>
<dbReference type="STRING" id="42251.A0A2T6ZDU6"/>
<comment type="caution">
    <text evidence="8">The sequence shown here is derived from an EMBL/GenBank/DDBJ whole genome shotgun (WGS) entry which is preliminary data.</text>
</comment>
<evidence type="ECO:0000256" key="3">
    <source>
        <dbReference type="ARBA" id="ARBA00022845"/>
    </source>
</evidence>
<dbReference type="PANTHER" id="PTHR11960:SF8">
    <property type="entry name" value="EUKARYOTIC TRANSLATION INITIATION FACTOR 4E1-RELATED"/>
    <property type="match status" value="1"/>
</dbReference>
<feature type="region of interest" description="Disordered" evidence="7">
    <location>
        <begin position="70"/>
        <end position="100"/>
    </location>
</feature>
<feature type="region of interest" description="Disordered" evidence="7">
    <location>
        <begin position="1"/>
        <end position="58"/>
    </location>
</feature>
<organism evidence="8 9">
    <name type="scientific">Tuber borchii</name>
    <name type="common">White truffle</name>
    <dbReference type="NCBI Taxonomy" id="42251"/>
    <lineage>
        <taxon>Eukaryota</taxon>
        <taxon>Fungi</taxon>
        <taxon>Dikarya</taxon>
        <taxon>Ascomycota</taxon>
        <taxon>Pezizomycotina</taxon>
        <taxon>Pezizomycetes</taxon>
        <taxon>Pezizales</taxon>
        <taxon>Tuberaceae</taxon>
        <taxon>Tuber</taxon>
    </lineage>
</organism>
<feature type="compositionally biased region" description="Polar residues" evidence="7">
    <location>
        <begin position="501"/>
        <end position="510"/>
    </location>
</feature>
<evidence type="ECO:0000256" key="5">
    <source>
        <dbReference type="ARBA" id="ARBA00022917"/>
    </source>
</evidence>
<evidence type="ECO:0000256" key="7">
    <source>
        <dbReference type="SAM" id="MobiDB-lite"/>
    </source>
</evidence>
<evidence type="ECO:0000313" key="8">
    <source>
        <dbReference type="EMBL" id="PUU73671.1"/>
    </source>
</evidence>
<dbReference type="PANTHER" id="PTHR11960">
    <property type="entry name" value="EUKARYOTIC TRANSLATION INITIATION FACTOR 4E RELATED"/>
    <property type="match status" value="1"/>
</dbReference>
<feature type="compositionally biased region" description="Basic and acidic residues" evidence="7">
    <location>
        <begin position="78"/>
        <end position="97"/>
    </location>
</feature>
<proteinExistence type="inferred from homology"/>
<evidence type="ECO:0000256" key="2">
    <source>
        <dbReference type="ARBA" id="ARBA00022540"/>
    </source>
</evidence>
<feature type="compositionally biased region" description="Low complexity" evidence="7">
    <location>
        <begin position="435"/>
        <end position="446"/>
    </location>
</feature>
<comment type="similarity">
    <text evidence="1 6">Belongs to the eukaryotic initiation factor 4E family.</text>
</comment>
<dbReference type="GO" id="GO:0006417">
    <property type="term" value="P:regulation of translation"/>
    <property type="evidence" value="ECO:0007669"/>
    <property type="project" value="UniProtKB-KW"/>
</dbReference>
<keyword evidence="4 6" id="KW-0694">RNA-binding</keyword>
<dbReference type="EMBL" id="NESQ01000355">
    <property type="protein sequence ID" value="PUU73671.1"/>
    <property type="molecule type" value="Genomic_DNA"/>
</dbReference>
<name>A0A2T6ZDU6_TUBBO</name>
<dbReference type="OrthoDB" id="590761at2759"/>
<feature type="compositionally biased region" description="Low complexity" evidence="7">
    <location>
        <begin position="1"/>
        <end position="11"/>
    </location>
</feature>
<dbReference type="InterPro" id="IPR023398">
    <property type="entry name" value="TIF_eIF4e-like"/>
</dbReference>
<keyword evidence="2 6" id="KW-0396">Initiation factor</keyword>
<sequence length="807" mass="86739">MDTPPVTTPPTSVILPGSPDHLATLEGSRNDVGSASGVPSPTVEPADMLATPEEKTDVANDTHDCAAVELPDSIVNSEHTENEPDKAENRGSNDKSESPVCAPEVSIMVLVGEDPALQATCDAVKPSAANWVHDLDPPDDRVDNVNHKSSVVKLRDSLVEPEDNVKEGDEVGGFASTIQPADRDFKAEISESENKLLTNNSSTDKSDSTGASQEDSAVGPGDRLGVKGCGRAEKCDDSERSSISRIVDYLFAIGTSITGASHAASEDNHDVSTDDHVFPIVTQQISPSFAESPIILGTTDDEVHQAEVDTSTTTCKGPLSTASEICGNGTGDKSNASSSVQPIHGIVTPGPIKEGSSDPSNEFPTGQSADNSVVPEIVEHKKTPDNTNGEPFTVVSTNVLAIPESSGMPVDSSDGYSTDRAGLEPVKDDEDRRLLAASPDSLAPSSTISSQAKDSQELEDELEEREICEDTIIDSTDRAGLDTAKDGEDRRLLAASPDPLTHSSNISSQVEDSQGLEDELEEGEICEDTIIDSTVRAGLNTAKDDEDRRLLAASPDPLTHSSTISSQAGDSQGLEDELEEGEIREDTITVFHDAVRFNVKHPLINKWTLWYTKPSSGKHGENWSDLLKEIQTFDSVEEFWAIYVHGPSPQVYPSLTPILTPYKEQCSPPSALANKSDYQLFKFGIRPEWEDPANKRGGRFSFTFHKGSNIDTQWLDVLLVTIGETLEPEGVSEVQGVVANIRKGFTRISCWTRTTGLGRTDRDRLMALGRHFKVTLGLTNGENLDFSEHDESAYVGSSARARASFSV</sequence>
<feature type="compositionally biased region" description="Polar residues" evidence="7">
    <location>
        <begin position="559"/>
        <end position="570"/>
    </location>
</feature>
<dbReference type="Pfam" id="PF01652">
    <property type="entry name" value="IF4E"/>
    <property type="match status" value="1"/>
</dbReference>
<dbReference type="Gene3D" id="3.30.760.10">
    <property type="entry name" value="RNA Cap, Translation Initiation Factor Eif4e"/>
    <property type="match status" value="1"/>
</dbReference>
<evidence type="ECO:0000256" key="4">
    <source>
        <dbReference type="ARBA" id="ARBA00022884"/>
    </source>
</evidence>
<feature type="region of interest" description="Disordered" evidence="7">
    <location>
        <begin position="495"/>
        <end position="520"/>
    </location>
</feature>
<dbReference type="GO" id="GO:0003743">
    <property type="term" value="F:translation initiation factor activity"/>
    <property type="evidence" value="ECO:0007669"/>
    <property type="project" value="UniProtKB-KW"/>
</dbReference>
<keyword evidence="9" id="KW-1185">Reference proteome</keyword>
<dbReference type="GO" id="GO:0000340">
    <property type="term" value="F:RNA 7-methylguanosine cap binding"/>
    <property type="evidence" value="ECO:0007669"/>
    <property type="project" value="TreeGrafter"/>
</dbReference>
<feature type="compositionally biased region" description="Polar residues" evidence="7">
    <location>
        <begin position="357"/>
        <end position="371"/>
    </location>
</feature>
<feature type="region of interest" description="Disordered" evidence="7">
    <location>
        <begin position="326"/>
        <end position="372"/>
    </location>
</feature>
<feature type="region of interest" description="Disordered" evidence="7">
    <location>
        <begin position="553"/>
        <end position="578"/>
    </location>
</feature>
<accession>A0A2T6ZDU6</accession>
<evidence type="ECO:0000256" key="1">
    <source>
        <dbReference type="ARBA" id="ARBA00009860"/>
    </source>
</evidence>
<evidence type="ECO:0008006" key="10">
    <source>
        <dbReference type="Google" id="ProtNLM"/>
    </source>
</evidence>
<dbReference type="GO" id="GO:0016281">
    <property type="term" value="C:eukaryotic translation initiation factor 4F complex"/>
    <property type="evidence" value="ECO:0007669"/>
    <property type="project" value="TreeGrafter"/>
</dbReference>
<feature type="region of interest" description="Disordered" evidence="7">
    <location>
        <begin position="403"/>
        <end position="463"/>
    </location>
</feature>
<reference evidence="8 9" key="1">
    <citation type="submission" date="2017-04" db="EMBL/GenBank/DDBJ databases">
        <title>Draft genome sequence of Tuber borchii Vittad., a whitish edible truffle.</title>
        <authorList>
            <consortium name="DOE Joint Genome Institute"/>
            <person name="Murat C."/>
            <person name="Kuo A."/>
            <person name="Barry K.W."/>
            <person name="Clum A."/>
            <person name="Dockter R.B."/>
            <person name="Fauchery L."/>
            <person name="Iotti M."/>
            <person name="Kohler A."/>
            <person name="Labutti K."/>
            <person name="Lindquist E.A."/>
            <person name="Lipzen A."/>
            <person name="Ohm R.A."/>
            <person name="Wang M."/>
            <person name="Grigoriev I.V."/>
            <person name="Zambonelli A."/>
            <person name="Martin F.M."/>
        </authorList>
    </citation>
    <scope>NUCLEOTIDE SEQUENCE [LARGE SCALE GENOMIC DNA]</scope>
    <source>
        <strain evidence="8 9">Tbo3840</strain>
    </source>
</reference>
<dbReference type="InterPro" id="IPR001040">
    <property type="entry name" value="TIF_eIF_4E"/>
</dbReference>
<keyword evidence="5 6" id="KW-0648">Protein biosynthesis</keyword>
<evidence type="ECO:0000256" key="6">
    <source>
        <dbReference type="RuleBase" id="RU004374"/>
    </source>
</evidence>
<dbReference type="SUPFAM" id="SSF55418">
    <property type="entry name" value="eIF4e-like"/>
    <property type="match status" value="1"/>
</dbReference>
<feature type="region of interest" description="Disordered" evidence="7">
    <location>
        <begin position="193"/>
        <end position="234"/>
    </location>
</feature>
<evidence type="ECO:0000313" key="9">
    <source>
        <dbReference type="Proteomes" id="UP000244722"/>
    </source>
</evidence>
<dbReference type="Proteomes" id="UP000244722">
    <property type="component" value="Unassembled WGS sequence"/>
</dbReference>
<feature type="compositionally biased region" description="Basic and acidic residues" evidence="7">
    <location>
        <begin position="421"/>
        <end position="434"/>
    </location>
</feature>